<gene>
    <name evidence="1" type="ORF">CI1B_47350</name>
</gene>
<dbReference type="Proteomes" id="UP000328092">
    <property type="component" value="Unassembled WGS sequence"/>
</dbReference>
<reference evidence="1" key="1">
    <citation type="submission" date="2019-02" db="EMBL/GenBank/DDBJ databases">
        <authorList>
            <person name="Pothier F.J."/>
        </authorList>
    </citation>
    <scope>NUCLEOTIDE SEQUENCE</scope>
    <source>
        <strain evidence="1">CI-1B</strain>
    </source>
</reference>
<proteinExistence type="predicted"/>
<comment type="caution">
    <text evidence="1">The sequence shown here is derived from an EMBL/GenBank/DDBJ whole genome shotgun (WGS) entry which is preliminary data.</text>
</comment>
<dbReference type="EMBL" id="CAADFC020000016">
    <property type="protein sequence ID" value="VIO73131.1"/>
    <property type="molecule type" value="Genomic_DNA"/>
</dbReference>
<evidence type="ECO:0000313" key="1">
    <source>
        <dbReference type="EMBL" id="VIO73131.1"/>
    </source>
</evidence>
<organism evidence="1 2">
    <name type="scientific">Bradyrhizobium ivorense</name>
    <dbReference type="NCBI Taxonomy" id="2511166"/>
    <lineage>
        <taxon>Bacteria</taxon>
        <taxon>Pseudomonadati</taxon>
        <taxon>Pseudomonadota</taxon>
        <taxon>Alphaproteobacteria</taxon>
        <taxon>Hyphomicrobiales</taxon>
        <taxon>Nitrobacteraceae</taxon>
        <taxon>Bradyrhizobium</taxon>
    </lineage>
</organism>
<sequence>MAYPRVDLLQSLEKQFVIKSFELTTENGK</sequence>
<name>A0A508TF18_9BRAD</name>
<keyword evidence="2" id="KW-1185">Reference proteome</keyword>
<protein>
    <submittedName>
        <fullName evidence="1">Uncharacterized protein</fullName>
    </submittedName>
</protein>
<accession>A0A508TF18</accession>
<evidence type="ECO:0000313" key="2">
    <source>
        <dbReference type="Proteomes" id="UP000328092"/>
    </source>
</evidence>
<dbReference type="AlphaFoldDB" id="A0A508TF18"/>